<evidence type="ECO:0000256" key="7">
    <source>
        <dbReference type="ARBA" id="ARBA00022691"/>
    </source>
</evidence>
<evidence type="ECO:0000256" key="4">
    <source>
        <dbReference type="ARBA" id="ARBA00022552"/>
    </source>
</evidence>
<feature type="domain" description="Ribosomal RNA small subunit methyltransferase E PUA-like" evidence="12">
    <location>
        <begin position="16"/>
        <end position="63"/>
    </location>
</feature>
<keyword evidence="5 10" id="KW-0489">Methyltransferase</keyword>
<dbReference type="PANTHER" id="PTHR30027">
    <property type="entry name" value="RIBOSOMAL RNA SMALL SUBUNIT METHYLTRANSFERASE E"/>
    <property type="match status" value="1"/>
</dbReference>
<dbReference type="AlphaFoldDB" id="A0A2G1DK82"/>
<dbReference type="Proteomes" id="UP000262712">
    <property type="component" value="Chromosome"/>
</dbReference>
<sequence>MQFTYDSLAKNDILKIENENYKHIIKARRHKVGDILAFRNLDDNFLYYYEITLIDKRSAILNLKSFEEKIVEVSNKLHIGWCIVDPKTIEKELPYLNELGVDKITFIPCDYSQNNFKLNIEKMEKILINSSQQCGRSSYIKLDISSGLKEFISKYPDSFMLNFSNKYIEDCKSKINTIIIGCEGGFSKNEVNNFDVEKIVGFNTPLILKSQTAITAIASKILI</sequence>
<dbReference type="NCBIfam" id="NF008695">
    <property type="entry name" value="PRK11713.3-3"/>
    <property type="match status" value="1"/>
</dbReference>
<feature type="domain" description="Ribosomal RNA small subunit methyltransferase E methyltransferase" evidence="11">
    <location>
        <begin position="75"/>
        <end position="220"/>
    </location>
</feature>
<evidence type="ECO:0000256" key="3">
    <source>
        <dbReference type="ARBA" id="ARBA00022490"/>
    </source>
</evidence>
<evidence type="ECO:0000259" key="11">
    <source>
        <dbReference type="Pfam" id="PF04452"/>
    </source>
</evidence>
<dbReference type="Proteomes" id="UP000221222">
    <property type="component" value="Unassembled WGS sequence"/>
</dbReference>
<dbReference type="RefSeq" id="WP_099341650.1">
    <property type="nucleotide sequence ID" value="NZ_CP032098.1"/>
</dbReference>
<evidence type="ECO:0000256" key="8">
    <source>
        <dbReference type="ARBA" id="ARBA00025699"/>
    </source>
</evidence>
<reference evidence="13 16" key="2">
    <citation type="submission" date="2018-08" db="EMBL/GenBank/DDBJ databases">
        <title>Complete genome of the Arcobacter molluscorum type strain LMG 25693.</title>
        <authorList>
            <person name="Miller W.G."/>
            <person name="Yee E."/>
            <person name="Bono J.L."/>
        </authorList>
    </citation>
    <scope>NUCLEOTIDE SEQUENCE [LARGE SCALE GENOMIC DNA]</scope>
    <source>
        <strain evidence="13 16">CECT 7696</strain>
    </source>
</reference>
<keyword evidence="6 10" id="KW-0808">Transferase</keyword>
<evidence type="ECO:0000313" key="13">
    <source>
        <dbReference type="EMBL" id="AXX91356.1"/>
    </source>
</evidence>
<evidence type="ECO:0000313" key="14">
    <source>
        <dbReference type="EMBL" id="PHO18891.1"/>
    </source>
</evidence>
<dbReference type="InterPro" id="IPR006700">
    <property type="entry name" value="RsmE"/>
</dbReference>
<dbReference type="InterPro" id="IPR046887">
    <property type="entry name" value="RsmE_PUA-like"/>
</dbReference>
<dbReference type="EMBL" id="CP032098">
    <property type="protein sequence ID" value="AXX91356.1"/>
    <property type="molecule type" value="Genomic_DNA"/>
</dbReference>
<dbReference type="GO" id="GO:0005737">
    <property type="term" value="C:cytoplasm"/>
    <property type="evidence" value="ECO:0007669"/>
    <property type="project" value="UniProtKB-SubCell"/>
</dbReference>
<gene>
    <name evidence="13" type="primary">rsmE</name>
    <name evidence="13" type="ORF">AMOL_0340</name>
    <name evidence="14" type="ORF">CPU12_03265</name>
</gene>
<evidence type="ECO:0000313" key="16">
    <source>
        <dbReference type="Proteomes" id="UP000262712"/>
    </source>
</evidence>
<evidence type="ECO:0000256" key="2">
    <source>
        <dbReference type="ARBA" id="ARBA00005528"/>
    </source>
</evidence>
<evidence type="ECO:0000256" key="9">
    <source>
        <dbReference type="ARBA" id="ARBA00047944"/>
    </source>
</evidence>
<comment type="subcellular location">
    <subcellularLocation>
        <location evidence="1 10">Cytoplasm</location>
    </subcellularLocation>
</comment>
<dbReference type="InterPro" id="IPR029026">
    <property type="entry name" value="tRNA_m1G_MTases_N"/>
</dbReference>
<dbReference type="NCBIfam" id="TIGR00046">
    <property type="entry name" value="RsmE family RNA methyltransferase"/>
    <property type="match status" value="1"/>
</dbReference>
<dbReference type="EC" id="2.1.1.193" evidence="10"/>
<dbReference type="Pfam" id="PF04452">
    <property type="entry name" value="Methyltrans_RNA"/>
    <property type="match status" value="1"/>
</dbReference>
<evidence type="ECO:0000256" key="5">
    <source>
        <dbReference type="ARBA" id="ARBA00022603"/>
    </source>
</evidence>
<name>A0A2G1DK82_9BACT</name>
<evidence type="ECO:0000259" key="12">
    <source>
        <dbReference type="Pfam" id="PF20260"/>
    </source>
</evidence>
<dbReference type="GO" id="GO:0070475">
    <property type="term" value="P:rRNA base methylation"/>
    <property type="evidence" value="ECO:0007669"/>
    <property type="project" value="TreeGrafter"/>
</dbReference>
<dbReference type="PANTHER" id="PTHR30027:SF3">
    <property type="entry name" value="16S RRNA (URACIL(1498)-N(3))-METHYLTRANSFERASE"/>
    <property type="match status" value="1"/>
</dbReference>
<dbReference type="InterPro" id="IPR046886">
    <property type="entry name" value="RsmE_MTase_dom"/>
</dbReference>
<evidence type="ECO:0000256" key="1">
    <source>
        <dbReference type="ARBA" id="ARBA00004496"/>
    </source>
</evidence>
<keyword evidence="7 10" id="KW-0949">S-adenosyl-L-methionine</keyword>
<keyword evidence="15" id="KW-1185">Reference proteome</keyword>
<proteinExistence type="inferred from homology"/>
<dbReference type="Gene3D" id="3.40.1280.10">
    <property type="match status" value="1"/>
</dbReference>
<dbReference type="KEGG" id="amol:AMOL_0340"/>
<organism evidence="14 15">
    <name type="scientific">Malaciobacter molluscorum LMG 25693</name>
    <dbReference type="NCBI Taxonomy" id="870501"/>
    <lineage>
        <taxon>Bacteria</taxon>
        <taxon>Pseudomonadati</taxon>
        <taxon>Campylobacterota</taxon>
        <taxon>Epsilonproteobacteria</taxon>
        <taxon>Campylobacterales</taxon>
        <taxon>Arcobacteraceae</taxon>
        <taxon>Malaciobacter</taxon>
    </lineage>
</organism>
<reference evidence="14 15" key="1">
    <citation type="submission" date="2017-09" db="EMBL/GenBank/DDBJ databases">
        <title>Arcobacter canalis sp. nov., a new species isolated from a water canal contaminated with urban sewage.</title>
        <authorList>
            <person name="Perez-Cataluna A."/>
            <person name="Salas-Masso N."/>
            <person name="Figueras M.J."/>
        </authorList>
    </citation>
    <scope>NUCLEOTIDE SEQUENCE [LARGE SCALE GENOMIC DNA]</scope>
    <source>
        <strain evidence="14 15">F98-3</strain>
    </source>
</reference>
<dbReference type="InterPro" id="IPR029028">
    <property type="entry name" value="Alpha/beta_knot_MTases"/>
</dbReference>
<dbReference type="GO" id="GO:0070042">
    <property type="term" value="F:rRNA (uridine-N3-)-methyltransferase activity"/>
    <property type="evidence" value="ECO:0007669"/>
    <property type="project" value="TreeGrafter"/>
</dbReference>
<evidence type="ECO:0000313" key="15">
    <source>
        <dbReference type="Proteomes" id="UP000221222"/>
    </source>
</evidence>
<keyword evidence="4 10" id="KW-0698">rRNA processing</keyword>
<evidence type="ECO:0000256" key="10">
    <source>
        <dbReference type="PIRNR" id="PIRNR015601"/>
    </source>
</evidence>
<protein>
    <recommendedName>
        <fullName evidence="10">Ribosomal RNA small subunit methyltransferase E</fullName>
        <ecNumber evidence="10">2.1.1.193</ecNumber>
    </recommendedName>
</protein>
<comment type="function">
    <text evidence="8 10">Specifically methylates the N3 position of the uracil ring of uridine 1498 (m3U1498) in 16S rRNA. Acts on the fully assembled 30S ribosomal subunit.</text>
</comment>
<dbReference type="Pfam" id="PF20260">
    <property type="entry name" value="PUA_4"/>
    <property type="match status" value="1"/>
</dbReference>
<keyword evidence="3 10" id="KW-0963">Cytoplasm</keyword>
<evidence type="ECO:0000256" key="6">
    <source>
        <dbReference type="ARBA" id="ARBA00022679"/>
    </source>
</evidence>
<accession>A0A2G1DK82</accession>
<dbReference type="PIRSF" id="PIRSF015601">
    <property type="entry name" value="MTase_slr0722"/>
    <property type="match status" value="1"/>
</dbReference>
<comment type="similarity">
    <text evidence="2 10">Belongs to the RNA methyltransferase RsmE family.</text>
</comment>
<dbReference type="EMBL" id="NXFY01000003">
    <property type="protein sequence ID" value="PHO18891.1"/>
    <property type="molecule type" value="Genomic_DNA"/>
</dbReference>
<comment type="catalytic activity">
    <reaction evidence="9 10">
        <text>uridine(1498) in 16S rRNA + S-adenosyl-L-methionine = N(3)-methyluridine(1498) in 16S rRNA + S-adenosyl-L-homocysteine + H(+)</text>
        <dbReference type="Rhea" id="RHEA:42920"/>
        <dbReference type="Rhea" id="RHEA-COMP:10283"/>
        <dbReference type="Rhea" id="RHEA-COMP:10284"/>
        <dbReference type="ChEBI" id="CHEBI:15378"/>
        <dbReference type="ChEBI" id="CHEBI:57856"/>
        <dbReference type="ChEBI" id="CHEBI:59789"/>
        <dbReference type="ChEBI" id="CHEBI:65315"/>
        <dbReference type="ChEBI" id="CHEBI:74502"/>
        <dbReference type="EC" id="2.1.1.193"/>
    </reaction>
</comment>
<dbReference type="SUPFAM" id="SSF75217">
    <property type="entry name" value="alpha/beta knot"/>
    <property type="match status" value="1"/>
</dbReference>